<dbReference type="EMBL" id="JAHRIP010075653">
    <property type="protein sequence ID" value="MEQ2310356.1"/>
    <property type="molecule type" value="Genomic_DNA"/>
</dbReference>
<feature type="region of interest" description="Disordered" evidence="1">
    <location>
        <begin position="77"/>
        <end position="97"/>
    </location>
</feature>
<sequence length="112" mass="12669">MVILEEVQLRSVPPPQLIQQLHTIFCTHNVALSCMTREIFSINHYYPFAFLPMKTGAGQKSKSSHHLFYLYKDEQQRDPHGAGRGFSSGDNHGGGLSQLHQVPHVCLQFSHL</sequence>
<evidence type="ECO:0000313" key="3">
    <source>
        <dbReference type="Proteomes" id="UP001469553"/>
    </source>
</evidence>
<feature type="non-terminal residue" evidence="2">
    <location>
        <position position="112"/>
    </location>
</feature>
<feature type="compositionally biased region" description="Gly residues" evidence="1">
    <location>
        <begin position="82"/>
        <end position="96"/>
    </location>
</feature>
<evidence type="ECO:0000256" key="1">
    <source>
        <dbReference type="SAM" id="MobiDB-lite"/>
    </source>
</evidence>
<accession>A0ABV0ZWI3</accession>
<proteinExistence type="predicted"/>
<keyword evidence="3" id="KW-1185">Reference proteome</keyword>
<protein>
    <submittedName>
        <fullName evidence="2">Uncharacterized protein</fullName>
    </submittedName>
</protein>
<reference evidence="2 3" key="1">
    <citation type="submission" date="2021-06" db="EMBL/GenBank/DDBJ databases">
        <authorList>
            <person name="Palmer J.M."/>
        </authorList>
    </citation>
    <scope>NUCLEOTIDE SEQUENCE [LARGE SCALE GENOMIC DNA]</scope>
    <source>
        <strain evidence="2 3">AS_MEX2019</strain>
        <tissue evidence="2">Muscle</tissue>
    </source>
</reference>
<evidence type="ECO:0000313" key="2">
    <source>
        <dbReference type="EMBL" id="MEQ2310356.1"/>
    </source>
</evidence>
<organism evidence="2 3">
    <name type="scientific">Ameca splendens</name>
    <dbReference type="NCBI Taxonomy" id="208324"/>
    <lineage>
        <taxon>Eukaryota</taxon>
        <taxon>Metazoa</taxon>
        <taxon>Chordata</taxon>
        <taxon>Craniata</taxon>
        <taxon>Vertebrata</taxon>
        <taxon>Euteleostomi</taxon>
        <taxon>Actinopterygii</taxon>
        <taxon>Neopterygii</taxon>
        <taxon>Teleostei</taxon>
        <taxon>Neoteleostei</taxon>
        <taxon>Acanthomorphata</taxon>
        <taxon>Ovalentaria</taxon>
        <taxon>Atherinomorphae</taxon>
        <taxon>Cyprinodontiformes</taxon>
        <taxon>Goodeidae</taxon>
        <taxon>Ameca</taxon>
    </lineage>
</organism>
<dbReference type="Proteomes" id="UP001469553">
    <property type="component" value="Unassembled WGS sequence"/>
</dbReference>
<gene>
    <name evidence="2" type="ORF">AMECASPLE_008032</name>
</gene>
<name>A0ABV0ZWI3_9TELE</name>
<comment type="caution">
    <text evidence="2">The sequence shown here is derived from an EMBL/GenBank/DDBJ whole genome shotgun (WGS) entry which is preliminary data.</text>
</comment>